<dbReference type="Gene3D" id="3.30.70.2540">
    <property type="entry name" value="CRISPR-associated endoribonuclease Cas6/Csy4"/>
    <property type="match status" value="1"/>
</dbReference>
<dbReference type="Proteomes" id="UP000503440">
    <property type="component" value="Plasmid pB18-3"/>
</dbReference>
<dbReference type="InterPro" id="IPR013396">
    <property type="entry name" value="CRISPR-assoc_prot_Csy4"/>
</dbReference>
<keyword evidence="1" id="KW-0614">Plasmid</keyword>
<name>A0A6C0Y767_9GAMM</name>
<proteinExistence type="predicted"/>
<geneLocation type="plasmid" evidence="2">
    <name>pb18-3</name>
</geneLocation>
<dbReference type="Pfam" id="PF09618">
    <property type="entry name" value="Cas_Csy4"/>
    <property type="match status" value="1"/>
</dbReference>
<dbReference type="RefSeq" id="WP_163146653.1">
    <property type="nucleotide sequence ID" value="NZ_CP044458.1"/>
</dbReference>
<dbReference type="GO" id="GO:0004519">
    <property type="term" value="F:endonuclease activity"/>
    <property type="evidence" value="ECO:0007669"/>
    <property type="project" value="InterPro"/>
</dbReference>
<dbReference type="NCBIfam" id="TIGR02563">
    <property type="entry name" value="cas_Csy4"/>
    <property type="match status" value="1"/>
</dbReference>
<dbReference type="GO" id="GO:0043571">
    <property type="term" value="P:maintenance of CRISPR repeat elements"/>
    <property type="evidence" value="ECO:0007669"/>
    <property type="project" value="InterPro"/>
</dbReference>
<sequence length="201" mass="22958">MFYQQITLIDQCEVPSFAIWSKLYKKLHLALVESKEREGGVHIGVSFPGYVYDGSTPKGKKWLGNKLRLIARSERELRDLNIDQWLKNLVDGDYVHITSIKSVPAEIKGYACYGRKQTFNQSYIARLQRRANARNKGESSLASTTLTDLPYVQLESYSTPTELEGQRHGFTLHIEKKLVDKNENFVFSTYGLSSESALPEF</sequence>
<evidence type="ECO:0000313" key="2">
    <source>
        <dbReference type="Proteomes" id="UP000503440"/>
    </source>
</evidence>
<dbReference type="InterPro" id="IPR042564">
    <property type="entry name" value="CRISPR-Cas6/Csy4_sf"/>
</dbReference>
<evidence type="ECO:0000313" key="1">
    <source>
        <dbReference type="EMBL" id="QIC72094.1"/>
    </source>
</evidence>
<protein>
    <submittedName>
        <fullName evidence="1">Type I-F CRISPR-associated endoribonuclease Cas6/Csy4</fullName>
    </submittedName>
</protein>
<gene>
    <name evidence="1" type="primary">cas6f</name>
    <name evidence="1" type="ORF">FSC09_17195</name>
</gene>
<organism evidence="1 2">
    <name type="scientific">Acinetobacter indicus</name>
    <dbReference type="NCBI Taxonomy" id="756892"/>
    <lineage>
        <taxon>Bacteria</taxon>
        <taxon>Pseudomonadati</taxon>
        <taxon>Pseudomonadota</taxon>
        <taxon>Gammaproteobacteria</taxon>
        <taxon>Moraxellales</taxon>
        <taxon>Moraxellaceae</taxon>
        <taxon>Acinetobacter</taxon>
    </lineage>
</organism>
<dbReference type="EMBL" id="CP044458">
    <property type="protein sequence ID" value="QIC72094.1"/>
    <property type="molecule type" value="Genomic_DNA"/>
</dbReference>
<accession>A0A6C0Y767</accession>
<dbReference type="CDD" id="cd09739">
    <property type="entry name" value="Cas6_I-F"/>
    <property type="match status" value="1"/>
</dbReference>
<reference evidence="1 2" key="1">
    <citation type="submission" date="2019-09" db="EMBL/GenBank/DDBJ databases">
        <title>Non-baumannii Acinetobacter spp. carrying blaNDM-1 isolated in China.</title>
        <authorList>
            <person name="Cui C."/>
            <person name="Chen C."/>
            <person name="Sun J."/>
            <person name="Liu Y."/>
        </authorList>
    </citation>
    <scope>NUCLEOTIDE SEQUENCE [LARGE SCALE GENOMIC DNA]</scope>
    <source>
        <strain evidence="1 2">B18</strain>
        <plasmid evidence="2">pb18-3</plasmid>
    </source>
</reference>
<dbReference type="AlphaFoldDB" id="A0A6C0Y767"/>